<evidence type="ECO:0000256" key="1">
    <source>
        <dbReference type="SAM" id="Phobius"/>
    </source>
</evidence>
<evidence type="ECO:0000259" key="2">
    <source>
        <dbReference type="Pfam" id="PF07811"/>
    </source>
</evidence>
<evidence type="ECO:0000313" key="3">
    <source>
        <dbReference type="EMBL" id="MBK0400797.1"/>
    </source>
</evidence>
<keyword evidence="1" id="KW-0812">Transmembrane</keyword>
<dbReference type="InterPro" id="IPR012495">
    <property type="entry name" value="TadE-like_dom"/>
</dbReference>
<protein>
    <submittedName>
        <fullName evidence="3">Pilus assembly protein</fullName>
    </submittedName>
</protein>
<accession>A0A8J7SHJ4</accession>
<dbReference type="Pfam" id="PF07811">
    <property type="entry name" value="TadE"/>
    <property type="match status" value="1"/>
</dbReference>
<evidence type="ECO:0000313" key="4">
    <source>
        <dbReference type="Proteomes" id="UP000655420"/>
    </source>
</evidence>
<keyword evidence="1" id="KW-0472">Membrane</keyword>
<name>A0A8J7SHJ4_9RHOB</name>
<proteinExistence type="predicted"/>
<comment type="caution">
    <text evidence="3">The sequence shown here is derived from an EMBL/GenBank/DDBJ whole genome shotgun (WGS) entry which is preliminary data.</text>
</comment>
<reference evidence="3" key="1">
    <citation type="submission" date="2020-12" db="EMBL/GenBank/DDBJ databases">
        <title>Bacterial taxonomy.</title>
        <authorList>
            <person name="Pan X."/>
        </authorList>
    </citation>
    <scope>NUCLEOTIDE SEQUENCE</scope>
    <source>
        <strain evidence="3">M0105</strain>
    </source>
</reference>
<dbReference type="AlphaFoldDB" id="A0A8J7SHJ4"/>
<sequence>MKRFNEALRARASRYLRDERGSATMEIVLWMPFFLFLVFLTVDASLLYWRHGEMWNVARDVARTIAAGSLDGSSSSDLSAFAAERLGVTNVTVLTAPHPDGKSVIVTVRRDPDFLTTFSVFSNLLGGDITATVIMRIDP</sequence>
<dbReference type="Proteomes" id="UP000655420">
    <property type="component" value="Unassembled WGS sequence"/>
</dbReference>
<feature type="transmembrane region" description="Helical" evidence="1">
    <location>
        <begin position="27"/>
        <end position="49"/>
    </location>
</feature>
<dbReference type="EMBL" id="JAEHHL010000010">
    <property type="protein sequence ID" value="MBK0400797.1"/>
    <property type="molecule type" value="Genomic_DNA"/>
</dbReference>
<keyword evidence="1" id="KW-1133">Transmembrane helix</keyword>
<keyword evidence="4" id="KW-1185">Reference proteome</keyword>
<feature type="domain" description="TadE-like" evidence="2">
    <location>
        <begin position="21"/>
        <end position="63"/>
    </location>
</feature>
<dbReference type="RefSeq" id="WP_200612308.1">
    <property type="nucleotide sequence ID" value="NZ_JAEHHL010000010.1"/>
</dbReference>
<organism evidence="3 4">
    <name type="scientific">Thermohalobaculum xanthum</name>
    <dbReference type="NCBI Taxonomy" id="2753746"/>
    <lineage>
        <taxon>Bacteria</taxon>
        <taxon>Pseudomonadati</taxon>
        <taxon>Pseudomonadota</taxon>
        <taxon>Alphaproteobacteria</taxon>
        <taxon>Rhodobacterales</taxon>
        <taxon>Paracoccaceae</taxon>
        <taxon>Thermohalobaculum</taxon>
    </lineage>
</organism>
<gene>
    <name evidence="3" type="ORF">H0I76_16475</name>
</gene>